<feature type="domain" description="FERM" evidence="2">
    <location>
        <begin position="1"/>
        <end position="213"/>
    </location>
</feature>
<dbReference type="PROSITE" id="PS00661">
    <property type="entry name" value="FERM_2"/>
    <property type="match status" value="1"/>
</dbReference>
<dbReference type="InterPro" id="IPR002181">
    <property type="entry name" value="Fibrinogen_a/b/g_C_dom"/>
</dbReference>
<dbReference type="FunFam" id="2.30.29.30:FF:000002">
    <property type="entry name" value="Band 4.1-like protein 5 isoform 1"/>
    <property type="match status" value="1"/>
</dbReference>
<feature type="region of interest" description="Disordered" evidence="1">
    <location>
        <begin position="741"/>
        <end position="859"/>
    </location>
</feature>
<feature type="compositionally biased region" description="Polar residues" evidence="1">
    <location>
        <begin position="844"/>
        <end position="853"/>
    </location>
</feature>
<feature type="compositionally biased region" description="Basic and acidic residues" evidence="1">
    <location>
        <begin position="818"/>
        <end position="828"/>
    </location>
</feature>
<dbReference type="InterPro" id="IPR018980">
    <property type="entry name" value="FERM_PH-like_C"/>
</dbReference>
<dbReference type="PANTHER" id="PTHR23280">
    <property type="entry name" value="4.1 G PROTEIN"/>
    <property type="match status" value="1"/>
</dbReference>
<feature type="region of interest" description="Disordered" evidence="1">
    <location>
        <begin position="260"/>
        <end position="284"/>
    </location>
</feature>
<evidence type="ECO:0000259" key="2">
    <source>
        <dbReference type="PROSITE" id="PS50057"/>
    </source>
</evidence>
<dbReference type="PROSITE" id="PS50188">
    <property type="entry name" value="B302_SPRY"/>
    <property type="match status" value="2"/>
</dbReference>
<feature type="compositionally biased region" description="Basic and acidic residues" evidence="1">
    <location>
        <begin position="1381"/>
        <end position="1393"/>
    </location>
</feature>
<dbReference type="SMART" id="SM00186">
    <property type="entry name" value="FBG"/>
    <property type="match status" value="1"/>
</dbReference>
<accession>A0A1I8IMI9</accession>
<feature type="domain" description="B30.2/SPRY" evidence="3">
    <location>
        <begin position="529"/>
        <end position="721"/>
    </location>
</feature>
<keyword evidence="5" id="KW-1185">Reference proteome</keyword>
<dbReference type="InterPro" id="IPR019748">
    <property type="entry name" value="FERM_central"/>
</dbReference>
<dbReference type="Proteomes" id="UP000095280">
    <property type="component" value="Unplaced"/>
</dbReference>
<evidence type="ECO:0000259" key="3">
    <source>
        <dbReference type="PROSITE" id="PS50188"/>
    </source>
</evidence>
<feature type="compositionally biased region" description="Basic and acidic residues" evidence="1">
    <location>
        <begin position="260"/>
        <end position="270"/>
    </location>
</feature>
<dbReference type="InterPro" id="IPR019747">
    <property type="entry name" value="FERM_CS"/>
</dbReference>
<dbReference type="SUPFAM" id="SSF56496">
    <property type="entry name" value="Fibrinogen C-terminal domain-like"/>
    <property type="match status" value="1"/>
</dbReference>
<feature type="domain" description="B30.2/SPRY" evidence="3">
    <location>
        <begin position="305"/>
        <end position="520"/>
    </location>
</feature>
<feature type="domain" description="Apple" evidence="4">
    <location>
        <begin position="1007"/>
        <end position="1082"/>
    </location>
</feature>
<dbReference type="Gene3D" id="1.20.80.10">
    <property type="match status" value="1"/>
</dbReference>
<sequence length="1420" mass="155767">MVKFYPPDPENLRENLTRYYMALQIRQNLMAELLPCSFITYIILAATCCIGDFDPLDEKMNSLVYLNDCPFCPEEYRNNAELAERVSELHRTHQRMTPEEADLHFLRNAKKLAMYGVDLHESKDASGEEVLLGVYHGGVLVYRNNLRINRFSWPKILKVSYKGSTLKVSIRTGDNERDPKSETLFEFKCASSKLAKRLWRAVVEHHGFFRLKSAEKPQKPHIPGTFKGKWGTGIRDSQNDQSGAYQEVQVTPDMRKSFKKKDDAYNREARTGAGGAGTSGLTNDDTYAMSNRQGAGMGAPLLPPVNRREQYDRRPELDVDRPIRWQMNPSDADPYLAAGMDPVRCAGACPAGVRDWQGCRADRGIRASAGGKWYYETAVRGDGPSDQPVEARVGWADGNADLNLGRDNHGCGFGTDPAGRHAQKMLDGVSEQYGVQLMTGDIVGAYLDLDNGTVTYAVNGKELGPAHQLPADFFTPTGTAGGNRKSRGADGPSGGPQAVYPAACLRDGAAADWNFGDDPSRPLAYPPGGAWRPVGLALANQTSENPRSWRLNPHDTSGPGLQLGPDQLSAQGQLGFGWQGVRANKGLKGSEGGRFYWEAEPLESGGLGRVGWTTESGLLDVGRDANGWGYGADHEGFGLAGNQGKKLFDDEIEAYGEPYAKGDVIGCFFDFNNGELQFAKNGQPFGPAYSLQQDMLERESFFPTVAMRDQTLDVNLGQRPFRYPPGPDWTPVCLAPESSIQPSSRAGIMERKPKKRGFKYAEPNSIRDSLAKRASNLPAVDQKYDMIRENKPQIRAPSPKPRGNAGGPEGQSVTVLESRTEDVEKVESQRQQQQADATRKQQNEEISVTTSEQVGEPEEEIVTYVDEHGNTVTKKIVRSKKTRQVITSKVIETRGPAVPEGDAASSEHLEKSIKSGASKLTRKETRTGRRNPAIYEEGGEEDDILNDIIFEQTGLSRKDKIMDENEFLCFLRKASTFCGKAALVGLSVVSTLNDFEFAYLNYAHFSAASADFEAVPQTTCACVDSRSSITVSKSDCVLQCLASPTCRSFRFNDSTSECEMSTSRDGCFNYLPENSTLYRKFGSEPTNSTKCLVQKRYNSAVSFERSWSDYVNGFGDKTNFWLGYAMNYSKYQKGSVNFGDSMLASRGAEFATFDFPVGSPGQACSQAYGNSGWWFGTGDNCSEANPNGIFDRNGDIGDIQYMGWFGATGHKTKSTVGRRVAAEAAEAAADSLQRLAERRRQRLLRGRQSKAAGQQAVALLKLPVEGGVVRRTHPALLLGRAPAGVCVLLLRHLHRDGRARVHGQRHRSPACQQLRRGLLGGLPIRGANLQNGFPNRGPPFVGSAVAGRAGVAGQVLQQPGRTPRSRRRQPGSAAAPPPVIEIDRPRRVHDLSKPSESSVHFVPAKQAAAGEAFKQPRHSE</sequence>
<dbReference type="Pfam" id="PF00024">
    <property type="entry name" value="PAN_1"/>
    <property type="match status" value="1"/>
</dbReference>
<dbReference type="Gene3D" id="4.10.530.10">
    <property type="entry name" value="Gamma-fibrinogen Carboxyl Terminal Fragment, domain 2"/>
    <property type="match status" value="1"/>
</dbReference>
<feature type="region of interest" description="Disordered" evidence="1">
    <location>
        <begin position="1353"/>
        <end position="1420"/>
    </location>
</feature>
<dbReference type="GO" id="GO:0031032">
    <property type="term" value="P:actomyosin structure organization"/>
    <property type="evidence" value="ECO:0007669"/>
    <property type="project" value="TreeGrafter"/>
</dbReference>
<dbReference type="InterPro" id="IPR035963">
    <property type="entry name" value="FERM_2"/>
</dbReference>
<dbReference type="Pfam" id="PF00373">
    <property type="entry name" value="FERM_M"/>
    <property type="match status" value="1"/>
</dbReference>
<protein>
    <submittedName>
        <fullName evidence="6">B30.2/SPRY domain-containing protein</fullName>
    </submittedName>
</protein>
<dbReference type="SMART" id="SM00449">
    <property type="entry name" value="SPRY"/>
    <property type="match status" value="2"/>
</dbReference>
<dbReference type="Pfam" id="PF00147">
    <property type="entry name" value="Fibrinogen_C"/>
    <property type="match status" value="1"/>
</dbReference>
<dbReference type="InterPro" id="IPR013320">
    <property type="entry name" value="ConA-like_dom_sf"/>
</dbReference>
<dbReference type="PROSITE" id="PS50057">
    <property type="entry name" value="FERM_3"/>
    <property type="match status" value="1"/>
</dbReference>
<name>A0A1I8IMI9_9PLAT</name>
<evidence type="ECO:0000256" key="1">
    <source>
        <dbReference type="SAM" id="MobiDB-lite"/>
    </source>
</evidence>
<evidence type="ECO:0000313" key="6">
    <source>
        <dbReference type="WBParaSite" id="maker-uti_cns_0014106-snap-gene-0.2-mRNA-1"/>
    </source>
</evidence>
<dbReference type="GO" id="GO:0005856">
    <property type="term" value="C:cytoskeleton"/>
    <property type="evidence" value="ECO:0007669"/>
    <property type="project" value="TreeGrafter"/>
</dbReference>
<dbReference type="InterPro" id="IPR043136">
    <property type="entry name" value="B30.2/SPRY_sf"/>
</dbReference>
<dbReference type="SMART" id="SM01196">
    <property type="entry name" value="FERM_C"/>
    <property type="match status" value="1"/>
</dbReference>
<dbReference type="SUPFAM" id="SSF47031">
    <property type="entry name" value="Second domain of FERM"/>
    <property type="match status" value="1"/>
</dbReference>
<dbReference type="InterPro" id="IPR011993">
    <property type="entry name" value="PH-like_dom_sf"/>
</dbReference>
<evidence type="ECO:0000259" key="4">
    <source>
        <dbReference type="PROSITE" id="PS50948"/>
    </source>
</evidence>
<dbReference type="Gene3D" id="2.60.120.920">
    <property type="match status" value="2"/>
</dbReference>
<dbReference type="SUPFAM" id="SSF49899">
    <property type="entry name" value="Concanavalin A-like lectins/glucanases"/>
    <property type="match status" value="2"/>
</dbReference>
<organism evidence="5 6">
    <name type="scientific">Macrostomum lignano</name>
    <dbReference type="NCBI Taxonomy" id="282301"/>
    <lineage>
        <taxon>Eukaryota</taxon>
        <taxon>Metazoa</taxon>
        <taxon>Spiralia</taxon>
        <taxon>Lophotrochozoa</taxon>
        <taxon>Platyhelminthes</taxon>
        <taxon>Rhabditophora</taxon>
        <taxon>Macrostomorpha</taxon>
        <taxon>Macrostomida</taxon>
        <taxon>Macrostomidae</taxon>
        <taxon>Macrostomum</taxon>
    </lineage>
</organism>
<dbReference type="WBParaSite" id="maker-uti_cns_0014106-snap-gene-0.2-mRNA-1">
    <property type="protein sequence ID" value="maker-uti_cns_0014106-snap-gene-0.2-mRNA-1"/>
    <property type="gene ID" value="maker-uti_cns_0014106-snap-gene-0.2"/>
</dbReference>
<feature type="region of interest" description="Disordered" evidence="1">
    <location>
        <begin position="896"/>
        <end position="927"/>
    </location>
</feature>
<dbReference type="InterPro" id="IPR000299">
    <property type="entry name" value="FERM_domain"/>
</dbReference>
<dbReference type="InterPro" id="IPR036056">
    <property type="entry name" value="Fibrinogen-like_C"/>
</dbReference>
<feature type="compositionally biased region" description="Basic and acidic residues" evidence="1">
    <location>
        <begin position="782"/>
        <end position="792"/>
    </location>
</feature>
<dbReference type="PROSITE" id="PS50948">
    <property type="entry name" value="PAN"/>
    <property type="match status" value="1"/>
</dbReference>
<dbReference type="InterPro" id="IPR003877">
    <property type="entry name" value="SPRY_dom"/>
</dbReference>
<dbReference type="InterPro" id="IPR003609">
    <property type="entry name" value="Pan_app"/>
</dbReference>
<feature type="region of interest" description="Disordered" evidence="1">
    <location>
        <begin position="477"/>
        <end position="496"/>
    </location>
</feature>
<dbReference type="InterPro" id="IPR014716">
    <property type="entry name" value="Fibrinogen_a/b/g_C_1"/>
</dbReference>
<dbReference type="Pfam" id="PF09380">
    <property type="entry name" value="FERM_C"/>
    <property type="match status" value="1"/>
</dbReference>
<dbReference type="SUPFAM" id="SSF50729">
    <property type="entry name" value="PH domain-like"/>
    <property type="match status" value="1"/>
</dbReference>
<dbReference type="InterPro" id="IPR014352">
    <property type="entry name" value="FERM/acyl-CoA-bd_prot_sf"/>
</dbReference>
<dbReference type="CDD" id="cd14473">
    <property type="entry name" value="FERM_B-lobe"/>
    <property type="match status" value="1"/>
</dbReference>
<proteinExistence type="predicted"/>
<evidence type="ECO:0000313" key="5">
    <source>
        <dbReference type="Proteomes" id="UP000095280"/>
    </source>
</evidence>
<dbReference type="InterPro" id="IPR001870">
    <property type="entry name" value="B30.2/SPRY"/>
</dbReference>
<reference evidence="6" key="1">
    <citation type="submission" date="2016-11" db="UniProtKB">
        <authorList>
            <consortium name="WormBaseParasite"/>
        </authorList>
    </citation>
    <scope>IDENTIFICATION</scope>
</reference>
<dbReference type="Gene3D" id="2.30.29.30">
    <property type="entry name" value="Pleckstrin-homology domain (PH domain)/Phosphotyrosine-binding domain (PTB)"/>
    <property type="match status" value="1"/>
</dbReference>
<dbReference type="PANTHER" id="PTHR23280:SF21">
    <property type="entry name" value="PROTEIN 4.1 HOMOLOG"/>
    <property type="match status" value="1"/>
</dbReference>
<dbReference type="Gene3D" id="3.90.215.10">
    <property type="entry name" value="Gamma Fibrinogen, chain A, domain 1"/>
    <property type="match status" value="1"/>
</dbReference>
<dbReference type="Pfam" id="PF00622">
    <property type="entry name" value="SPRY"/>
    <property type="match status" value="2"/>
</dbReference>